<evidence type="ECO:0000256" key="1">
    <source>
        <dbReference type="ARBA" id="ARBA00004651"/>
    </source>
</evidence>
<keyword evidence="4 7" id="KW-0812">Transmembrane</keyword>
<dbReference type="InterPro" id="IPR049278">
    <property type="entry name" value="MS_channel_C"/>
</dbReference>
<dbReference type="InterPro" id="IPR010920">
    <property type="entry name" value="LSM_dom_sf"/>
</dbReference>
<dbReference type="Gene3D" id="3.30.70.100">
    <property type="match status" value="1"/>
</dbReference>
<evidence type="ECO:0000256" key="5">
    <source>
        <dbReference type="ARBA" id="ARBA00022989"/>
    </source>
</evidence>
<dbReference type="Pfam" id="PF00924">
    <property type="entry name" value="MS_channel_2nd"/>
    <property type="match status" value="1"/>
</dbReference>
<feature type="transmembrane region" description="Helical" evidence="7">
    <location>
        <begin position="14"/>
        <end position="35"/>
    </location>
</feature>
<evidence type="ECO:0000256" key="4">
    <source>
        <dbReference type="ARBA" id="ARBA00022692"/>
    </source>
</evidence>
<keyword evidence="3" id="KW-1003">Cell membrane</keyword>
<dbReference type="Pfam" id="PF21088">
    <property type="entry name" value="MS_channel_1st"/>
    <property type="match status" value="1"/>
</dbReference>
<keyword evidence="5 7" id="KW-1133">Transmembrane helix</keyword>
<dbReference type="InterPro" id="IPR049142">
    <property type="entry name" value="MS_channel_1st"/>
</dbReference>
<dbReference type="InterPro" id="IPR011066">
    <property type="entry name" value="MscS_channel_C_sf"/>
</dbReference>
<dbReference type="RefSeq" id="WP_073376958.1">
    <property type="nucleotide sequence ID" value="NZ_FQXS01000017.1"/>
</dbReference>
<dbReference type="PANTHER" id="PTHR30221:SF1">
    <property type="entry name" value="SMALL-CONDUCTANCE MECHANOSENSITIVE CHANNEL"/>
    <property type="match status" value="1"/>
</dbReference>
<dbReference type="Pfam" id="PF21082">
    <property type="entry name" value="MS_channel_3rd"/>
    <property type="match status" value="1"/>
</dbReference>
<dbReference type="PANTHER" id="PTHR30221">
    <property type="entry name" value="SMALL-CONDUCTANCE MECHANOSENSITIVE CHANNEL"/>
    <property type="match status" value="1"/>
</dbReference>
<dbReference type="STRING" id="1121409.SAMN02745124_02748"/>
<organism evidence="11 12">
    <name type="scientific">Desulfofustis glycolicus DSM 9705</name>
    <dbReference type="NCBI Taxonomy" id="1121409"/>
    <lineage>
        <taxon>Bacteria</taxon>
        <taxon>Pseudomonadati</taxon>
        <taxon>Thermodesulfobacteriota</taxon>
        <taxon>Desulfobulbia</taxon>
        <taxon>Desulfobulbales</taxon>
        <taxon>Desulfocapsaceae</taxon>
        <taxon>Desulfofustis</taxon>
    </lineage>
</organism>
<feature type="domain" description="Mechanosensitive ion channel MscS" evidence="8">
    <location>
        <begin position="104"/>
        <end position="169"/>
    </location>
</feature>
<name>A0A1M5X4R7_9BACT</name>
<keyword evidence="12" id="KW-1185">Reference proteome</keyword>
<evidence type="ECO:0000256" key="3">
    <source>
        <dbReference type="ARBA" id="ARBA00022475"/>
    </source>
</evidence>
<dbReference type="InterPro" id="IPR008910">
    <property type="entry name" value="MSC_TM_helix"/>
</dbReference>
<feature type="transmembrane region" description="Helical" evidence="7">
    <location>
        <begin position="55"/>
        <end position="76"/>
    </location>
</feature>
<keyword evidence="6 7" id="KW-0472">Membrane</keyword>
<feature type="transmembrane region" description="Helical" evidence="7">
    <location>
        <begin position="88"/>
        <end position="117"/>
    </location>
</feature>
<dbReference type="SUPFAM" id="SSF82861">
    <property type="entry name" value="Mechanosensitive channel protein MscS (YggB), transmembrane region"/>
    <property type="match status" value="1"/>
</dbReference>
<dbReference type="EMBL" id="FQXS01000017">
    <property type="protein sequence ID" value="SHH94787.1"/>
    <property type="molecule type" value="Genomic_DNA"/>
</dbReference>
<evidence type="ECO:0000259" key="9">
    <source>
        <dbReference type="Pfam" id="PF21082"/>
    </source>
</evidence>
<evidence type="ECO:0000256" key="2">
    <source>
        <dbReference type="ARBA" id="ARBA00008017"/>
    </source>
</evidence>
<dbReference type="Pfam" id="PF05552">
    <property type="entry name" value="MS_channel_1st_1"/>
    <property type="match status" value="1"/>
</dbReference>
<dbReference type="InterPro" id="IPR011014">
    <property type="entry name" value="MscS_channel_TM-2"/>
</dbReference>
<dbReference type="Proteomes" id="UP000184139">
    <property type="component" value="Unassembled WGS sequence"/>
</dbReference>
<dbReference type="SUPFAM" id="SSF50182">
    <property type="entry name" value="Sm-like ribonucleoproteins"/>
    <property type="match status" value="1"/>
</dbReference>
<feature type="domain" description="Mechanosensitive ion channel MscS C-terminal" evidence="9">
    <location>
        <begin position="177"/>
        <end position="258"/>
    </location>
</feature>
<evidence type="ECO:0000313" key="11">
    <source>
        <dbReference type="EMBL" id="SHH94787.1"/>
    </source>
</evidence>
<feature type="domain" description="Mechanosensitive ion channel transmembrane helices 2/3" evidence="10">
    <location>
        <begin position="62"/>
        <end position="102"/>
    </location>
</feature>
<evidence type="ECO:0000313" key="12">
    <source>
        <dbReference type="Proteomes" id="UP000184139"/>
    </source>
</evidence>
<evidence type="ECO:0000256" key="6">
    <source>
        <dbReference type="ARBA" id="ARBA00023136"/>
    </source>
</evidence>
<protein>
    <submittedName>
        <fullName evidence="11">Small conductance mechanosensitive channel</fullName>
    </submittedName>
</protein>
<comment type="subcellular location">
    <subcellularLocation>
        <location evidence="1">Cell membrane</location>
        <topology evidence="1">Multi-pass membrane protein</topology>
    </subcellularLocation>
</comment>
<sequence>MDWTTMLDTIYELLAVYGIKVVGAIAIFIVGRWVAKGVTGLIKRLMVKKQVDVTLVSFVSSLTYLALLAFVIIAALNQLGIQTASVIAVLAAAGLAIGLALQGSLSNFAAGILMIIFKPFKVGDYIEGAGVAGTVEAIEIFTTQLVSPANQVIIVPNAKIAGDNIVNYTSKGTRRLDLVFGIGYGDDIDTARQTIMELVKQDSRIFSDPQPQVLVTQLADSSVNLTLRAWAANADFWNVHFELIETVKKAFDSKGVSIPFPQRDVHLYEHKA</sequence>
<reference evidence="11 12" key="1">
    <citation type="submission" date="2016-11" db="EMBL/GenBank/DDBJ databases">
        <authorList>
            <person name="Jaros S."/>
            <person name="Januszkiewicz K."/>
            <person name="Wedrychowicz H."/>
        </authorList>
    </citation>
    <scope>NUCLEOTIDE SEQUENCE [LARGE SCALE GENOMIC DNA]</scope>
    <source>
        <strain evidence="11 12">DSM 9705</strain>
    </source>
</reference>
<dbReference type="InterPro" id="IPR045275">
    <property type="entry name" value="MscS_archaea/bacteria_type"/>
</dbReference>
<dbReference type="InterPro" id="IPR006685">
    <property type="entry name" value="MscS_channel_2nd"/>
</dbReference>
<dbReference type="AlphaFoldDB" id="A0A1M5X4R7"/>
<accession>A0A1M5X4R7</accession>
<evidence type="ECO:0000256" key="7">
    <source>
        <dbReference type="SAM" id="Phobius"/>
    </source>
</evidence>
<proteinExistence type="inferred from homology"/>
<dbReference type="InterPro" id="IPR023408">
    <property type="entry name" value="MscS_beta-dom_sf"/>
</dbReference>
<evidence type="ECO:0000259" key="10">
    <source>
        <dbReference type="Pfam" id="PF21088"/>
    </source>
</evidence>
<dbReference type="Gene3D" id="2.30.30.60">
    <property type="match status" value="1"/>
</dbReference>
<dbReference type="GO" id="GO:0005886">
    <property type="term" value="C:plasma membrane"/>
    <property type="evidence" value="ECO:0007669"/>
    <property type="project" value="UniProtKB-SubCell"/>
</dbReference>
<gene>
    <name evidence="11" type="ORF">SAMN02745124_02748</name>
</gene>
<comment type="similarity">
    <text evidence="2">Belongs to the MscS (TC 1.A.23) family.</text>
</comment>
<dbReference type="GO" id="GO:0008381">
    <property type="term" value="F:mechanosensitive monoatomic ion channel activity"/>
    <property type="evidence" value="ECO:0007669"/>
    <property type="project" value="InterPro"/>
</dbReference>
<evidence type="ECO:0000259" key="8">
    <source>
        <dbReference type="Pfam" id="PF00924"/>
    </source>
</evidence>
<dbReference type="Gene3D" id="1.10.287.1260">
    <property type="match status" value="1"/>
</dbReference>
<dbReference type="OrthoDB" id="9784565at2"/>
<dbReference type="SUPFAM" id="SSF82689">
    <property type="entry name" value="Mechanosensitive channel protein MscS (YggB), C-terminal domain"/>
    <property type="match status" value="1"/>
</dbReference>